<keyword evidence="1" id="KW-1133">Transmembrane helix</keyword>
<name>A0AAD5W3J4_9AGAR</name>
<accession>A0AAD5W3J4</accession>
<feature type="transmembrane region" description="Helical" evidence="1">
    <location>
        <begin position="62"/>
        <end position="91"/>
    </location>
</feature>
<keyword evidence="1" id="KW-0472">Membrane</keyword>
<feature type="transmembrane region" description="Helical" evidence="1">
    <location>
        <begin position="17"/>
        <end position="37"/>
    </location>
</feature>
<keyword evidence="3" id="KW-1185">Reference proteome</keyword>
<organism evidence="2 3">
    <name type="scientific">Leucocoprinus birnbaumii</name>
    <dbReference type="NCBI Taxonomy" id="56174"/>
    <lineage>
        <taxon>Eukaryota</taxon>
        <taxon>Fungi</taxon>
        <taxon>Dikarya</taxon>
        <taxon>Basidiomycota</taxon>
        <taxon>Agaricomycotina</taxon>
        <taxon>Agaricomycetes</taxon>
        <taxon>Agaricomycetidae</taxon>
        <taxon>Agaricales</taxon>
        <taxon>Agaricineae</taxon>
        <taxon>Agaricaceae</taxon>
        <taxon>Leucocoprinus</taxon>
    </lineage>
</organism>
<protein>
    <submittedName>
        <fullName evidence="2">Uncharacterized protein</fullName>
    </submittedName>
</protein>
<gene>
    <name evidence="2" type="ORF">NP233_g13</name>
</gene>
<evidence type="ECO:0000313" key="3">
    <source>
        <dbReference type="Proteomes" id="UP001213000"/>
    </source>
</evidence>
<evidence type="ECO:0000256" key="1">
    <source>
        <dbReference type="SAM" id="Phobius"/>
    </source>
</evidence>
<comment type="caution">
    <text evidence="2">The sequence shown here is derived from an EMBL/GenBank/DDBJ whole genome shotgun (WGS) entry which is preliminary data.</text>
</comment>
<dbReference type="EMBL" id="JANIEX010000001">
    <property type="protein sequence ID" value="KAJ3577015.1"/>
    <property type="molecule type" value="Genomic_DNA"/>
</dbReference>
<feature type="transmembrane region" description="Helical" evidence="1">
    <location>
        <begin position="161"/>
        <end position="183"/>
    </location>
</feature>
<dbReference type="Proteomes" id="UP001213000">
    <property type="component" value="Unassembled WGS sequence"/>
</dbReference>
<evidence type="ECO:0000313" key="2">
    <source>
        <dbReference type="EMBL" id="KAJ3577015.1"/>
    </source>
</evidence>
<keyword evidence="1" id="KW-0812">Transmembrane</keyword>
<reference evidence="2" key="1">
    <citation type="submission" date="2022-07" db="EMBL/GenBank/DDBJ databases">
        <title>Genome Sequence of Leucocoprinus birnbaumii.</title>
        <authorList>
            <person name="Buettner E."/>
        </authorList>
    </citation>
    <scope>NUCLEOTIDE SEQUENCE</scope>
    <source>
        <strain evidence="2">VT141</strain>
    </source>
</reference>
<feature type="transmembrane region" description="Helical" evidence="1">
    <location>
        <begin position="103"/>
        <end position="121"/>
    </location>
</feature>
<sequence length="251" mass="28752">MSSTAPIPQASLMADKVLYCIPVFYALVVSLVFQVVVDGANFGWMMWWISRSRDDGLELLNTLIGCSIFMAIWELFAAFIGLFGVYGALFRKRFMKKFWQPQIFVWVCHIGIGIWYIVVYYQVSNDEQMHDCQDKIREDGDDVDSDIELCRELVSFRGAPLPYVLTSFILQFVIQTLALYFVWCWRLVLNKYEVVEQKDVEGSGQNGSYHEEVFTAPSKPEYGHRLQDSTSSAVILLGAVDMENARTKSTL</sequence>
<proteinExistence type="predicted"/>
<dbReference type="AlphaFoldDB" id="A0AAD5W3J4"/>